<dbReference type="EMBL" id="LAQU01000011">
    <property type="protein sequence ID" value="KKB63337.1"/>
    <property type="molecule type" value="Genomic_DNA"/>
</dbReference>
<keyword evidence="8" id="KW-1185">Reference proteome</keyword>
<evidence type="ECO:0000256" key="4">
    <source>
        <dbReference type="PROSITE-ProRule" id="PRU00284"/>
    </source>
</evidence>
<comment type="similarity">
    <text evidence="3">Belongs to the methyl-accepting chemotaxis (MCP) protein family.</text>
</comment>
<dbReference type="SMART" id="SM00283">
    <property type="entry name" value="MA"/>
    <property type="match status" value="1"/>
</dbReference>
<keyword evidence="5" id="KW-1133">Transmembrane helix</keyword>
<reference evidence="7 8" key="1">
    <citation type="submission" date="2015-03" db="EMBL/GenBank/DDBJ databases">
        <title>Draft Genome Sequence of Burkholderia andropogonis type strain ICMP2807, isolated from Sorghum bicolor.</title>
        <authorList>
            <person name="Lopes-Santos L."/>
            <person name="Castro D.B."/>
            <person name="Ottoboni L.M."/>
            <person name="Park D."/>
            <person name="Weirc B.S."/>
            <person name="Destefano S.A."/>
        </authorList>
    </citation>
    <scope>NUCLEOTIDE SEQUENCE [LARGE SCALE GENOMIC DNA]</scope>
    <source>
        <strain evidence="7 8">ICMP2807</strain>
    </source>
</reference>
<dbReference type="PRINTS" id="PR00260">
    <property type="entry name" value="CHEMTRNSDUCR"/>
</dbReference>
<keyword evidence="4" id="KW-0807">Transducer</keyword>
<dbReference type="GO" id="GO:0004888">
    <property type="term" value="F:transmembrane signaling receptor activity"/>
    <property type="evidence" value="ECO:0007669"/>
    <property type="project" value="InterPro"/>
</dbReference>
<feature type="transmembrane region" description="Helical" evidence="5">
    <location>
        <begin position="12"/>
        <end position="36"/>
    </location>
</feature>
<comment type="caution">
    <text evidence="7">The sequence shown here is derived from an EMBL/GenBank/DDBJ whole genome shotgun (WGS) entry which is preliminary data.</text>
</comment>
<evidence type="ECO:0000256" key="3">
    <source>
        <dbReference type="ARBA" id="ARBA00029447"/>
    </source>
</evidence>
<comment type="subcellular location">
    <subcellularLocation>
        <location evidence="1">Membrane</location>
    </subcellularLocation>
</comment>
<evidence type="ECO:0000313" key="7">
    <source>
        <dbReference type="EMBL" id="KKB63337.1"/>
    </source>
</evidence>
<name>A0A0F5K1A8_9BURK</name>
<dbReference type="SUPFAM" id="SSF58104">
    <property type="entry name" value="Methyl-accepting chemotaxis protein (MCP) signaling domain"/>
    <property type="match status" value="1"/>
</dbReference>
<accession>A0A0F5K1A8</accession>
<proteinExistence type="inferred from homology"/>
<organism evidence="7 8">
    <name type="scientific">Robbsia andropogonis</name>
    <dbReference type="NCBI Taxonomy" id="28092"/>
    <lineage>
        <taxon>Bacteria</taxon>
        <taxon>Pseudomonadati</taxon>
        <taxon>Pseudomonadota</taxon>
        <taxon>Betaproteobacteria</taxon>
        <taxon>Burkholderiales</taxon>
        <taxon>Burkholderiaceae</taxon>
        <taxon>Robbsia</taxon>
    </lineage>
</organism>
<dbReference type="GO" id="GO:0007165">
    <property type="term" value="P:signal transduction"/>
    <property type="evidence" value="ECO:0007669"/>
    <property type="project" value="UniProtKB-KW"/>
</dbReference>
<evidence type="ECO:0000256" key="1">
    <source>
        <dbReference type="ARBA" id="ARBA00004370"/>
    </source>
</evidence>
<dbReference type="PROSITE" id="PS50111">
    <property type="entry name" value="CHEMOTAXIS_TRANSDUC_2"/>
    <property type="match status" value="1"/>
</dbReference>
<dbReference type="STRING" id="28092.WM40_12680"/>
<dbReference type="OrthoDB" id="5441488at2"/>
<dbReference type="InterPro" id="IPR051310">
    <property type="entry name" value="MCP_chemotaxis"/>
</dbReference>
<dbReference type="GO" id="GO:0006935">
    <property type="term" value="P:chemotaxis"/>
    <property type="evidence" value="ECO:0007669"/>
    <property type="project" value="InterPro"/>
</dbReference>
<dbReference type="InterPro" id="IPR004090">
    <property type="entry name" value="Chemotax_Me-accpt_rcpt"/>
</dbReference>
<dbReference type="AlphaFoldDB" id="A0A0F5K1A8"/>
<dbReference type="InterPro" id="IPR004089">
    <property type="entry name" value="MCPsignal_dom"/>
</dbReference>
<feature type="transmembrane region" description="Helical" evidence="5">
    <location>
        <begin position="195"/>
        <end position="215"/>
    </location>
</feature>
<dbReference type="FunFam" id="1.10.287.950:FF:000001">
    <property type="entry name" value="Methyl-accepting chemotaxis sensory transducer"/>
    <property type="match status" value="1"/>
</dbReference>
<dbReference type="PANTHER" id="PTHR43531:SF14">
    <property type="entry name" value="METHYL-ACCEPTING CHEMOTAXIS PROTEIN I-RELATED"/>
    <property type="match status" value="1"/>
</dbReference>
<dbReference type="InterPro" id="IPR024478">
    <property type="entry name" value="HlyB_4HB_MCP"/>
</dbReference>
<keyword evidence="5" id="KW-0472">Membrane</keyword>
<dbReference type="GO" id="GO:0005886">
    <property type="term" value="C:plasma membrane"/>
    <property type="evidence" value="ECO:0007669"/>
    <property type="project" value="TreeGrafter"/>
</dbReference>
<keyword evidence="5" id="KW-0812">Transmembrane</keyword>
<dbReference type="Gene3D" id="1.10.287.950">
    <property type="entry name" value="Methyl-accepting chemotaxis protein"/>
    <property type="match status" value="1"/>
</dbReference>
<dbReference type="PATRIC" id="fig|28092.6.peg.2980"/>
<dbReference type="CDD" id="cd11386">
    <property type="entry name" value="MCP_signal"/>
    <property type="match status" value="1"/>
</dbReference>
<dbReference type="Proteomes" id="UP000033618">
    <property type="component" value="Unassembled WGS sequence"/>
</dbReference>
<protein>
    <submittedName>
        <fullName evidence="7">Chemotaxis protein</fullName>
    </submittedName>
</protein>
<feature type="domain" description="Methyl-accepting transducer" evidence="6">
    <location>
        <begin position="276"/>
        <end position="505"/>
    </location>
</feature>
<keyword evidence="2" id="KW-0488">Methylation</keyword>
<dbReference type="PANTHER" id="PTHR43531">
    <property type="entry name" value="PROTEIN ICFG"/>
    <property type="match status" value="1"/>
</dbReference>
<evidence type="ECO:0000256" key="2">
    <source>
        <dbReference type="ARBA" id="ARBA00022481"/>
    </source>
</evidence>
<sequence>MQISKLTVAARLNIGFGVMVALLLAISSISVLKLYAVNTSITKVVDYGGAETDLLSQCLSDAQDASAAMRNLIILQDEASMKLQKTIYDQKIAAYLVTAKQAHDLFDADPSVTPREKELLALTAETRQAAMPLVERAAALGFTNDPAGPDFLMKEAGPAIDKWTDAIKTFVAYKVERGAQEGEVAHNAYATGRNVVLAFSAVSLIVAVWIAFAIAKSIQRQLGGEPAYAASIVERIADGDLTQEVSIARNDRTSLLYSMSMMRQKLVATVGSIQVSSDHIATASQQIASGNADLSTRTEQQAASLEETASSMAQLTQTVRQNAENASQANTLAVNATGVADAGHDAVQNLVETIGHINSSSGKISEITSVIEGIAFQTNILALNAAVEAARAGEQGRGFAVVAGEVRTLAQRSAAAAKEIKELISGSVMVIQEGVQQATNVGDTVANVRVAIKQVSDIIGEIAAASREQSQGIEQVNQAVNQMDDVTQQNAALVEESAAAASSLEGQASELRKSVAKFKVTTT</sequence>
<dbReference type="Pfam" id="PF12729">
    <property type="entry name" value="4HB_MCP_1"/>
    <property type="match status" value="1"/>
</dbReference>
<gene>
    <name evidence="7" type="ORF">WM40_12680</name>
</gene>
<dbReference type="Pfam" id="PF00015">
    <property type="entry name" value="MCPsignal"/>
    <property type="match status" value="1"/>
</dbReference>
<evidence type="ECO:0000313" key="8">
    <source>
        <dbReference type="Proteomes" id="UP000033618"/>
    </source>
</evidence>
<evidence type="ECO:0000259" key="6">
    <source>
        <dbReference type="PROSITE" id="PS50111"/>
    </source>
</evidence>
<dbReference type="RefSeq" id="WP_036009536.1">
    <property type="nucleotide sequence ID" value="NZ_CADFGU010000007.1"/>
</dbReference>
<evidence type="ECO:0000256" key="5">
    <source>
        <dbReference type="SAM" id="Phobius"/>
    </source>
</evidence>